<dbReference type="GO" id="GO:0004674">
    <property type="term" value="F:protein serine/threonine kinase activity"/>
    <property type="evidence" value="ECO:0007669"/>
    <property type="project" value="UniProtKB-KW"/>
</dbReference>
<evidence type="ECO:0000313" key="12">
    <source>
        <dbReference type="Proteomes" id="UP000522262"/>
    </source>
</evidence>
<dbReference type="SUPFAM" id="SSF56112">
    <property type="entry name" value="Protein kinase-like (PK-like)"/>
    <property type="match status" value="1"/>
</dbReference>
<dbReference type="EC" id="2.7.11.1" evidence="1"/>
<dbReference type="Gene3D" id="3.30.200.20">
    <property type="entry name" value="Phosphorylase Kinase, domain 1"/>
    <property type="match status" value="1"/>
</dbReference>
<keyword evidence="2" id="KW-0723">Serine/threonine-protein kinase</keyword>
<dbReference type="EMBL" id="JAAOAM010000640">
    <property type="protein sequence ID" value="KAF5529193.1"/>
    <property type="molecule type" value="Genomic_DNA"/>
</dbReference>
<dbReference type="InterPro" id="IPR051334">
    <property type="entry name" value="SRPK"/>
</dbReference>
<protein>
    <recommendedName>
        <fullName evidence="1">non-specific serine/threonine protein kinase</fullName>
        <ecNumber evidence="1">2.7.11.1</ecNumber>
    </recommendedName>
</protein>
<dbReference type="PROSITE" id="PS00107">
    <property type="entry name" value="PROTEIN_KINASE_ATP"/>
    <property type="match status" value="1"/>
</dbReference>
<evidence type="ECO:0000256" key="9">
    <source>
        <dbReference type="PROSITE-ProRule" id="PRU10141"/>
    </source>
</evidence>
<dbReference type="Proteomes" id="UP000522262">
    <property type="component" value="Unassembled WGS sequence"/>
</dbReference>
<keyword evidence="12" id="KW-1185">Reference proteome</keyword>
<evidence type="ECO:0000256" key="2">
    <source>
        <dbReference type="ARBA" id="ARBA00022527"/>
    </source>
</evidence>
<dbReference type="GO" id="GO:0005524">
    <property type="term" value="F:ATP binding"/>
    <property type="evidence" value="ECO:0007669"/>
    <property type="project" value="UniProtKB-UniRule"/>
</dbReference>
<dbReference type="InterPro" id="IPR017441">
    <property type="entry name" value="Protein_kinase_ATP_BS"/>
</dbReference>
<dbReference type="SMART" id="SM00220">
    <property type="entry name" value="S_TKc"/>
    <property type="match status" value="1"/>
</dbReference>
<accession>A0A8H5MHU9</accession>
<keyword evidence="5 11" id="KW-0418">Kinase</keyword>
<evidence type="ECO:0000256" key="5">
    <source>
        <dbReference type="ARBA" id="ARBA00022777"/>
    </source>
</evidence>
<dbReference type="InterPro" id="IPR000719">
    <property type="entry name" value="Prot_kinase_dom"/>
</dbReference>
<gene>
    <name evidence="11" type="ORF">FMEXI_14303</name>
</gene>
<dbReference type="Pfam" id="PF00069">
    <property type="entry name" value="Pkinase"/>
    <property type="match status" value="1"/>
</dbReference>
<name>A0A8H5MHU9_9HYPO</name>
<evidence type="ECO:0000256" key="3">
    <source>
        <dbReference type="ARBA" id="ARBA00022679"/>
    </source>
</evidence>
<evidence type="ECO:0000259" key="10">
    <source>
        <dbReference type="PROSITE" id="PS50011"/>
    </source>
</evidence>
<evidence type="ECO:0000256" key="1">
    <source>
        <dbReference type="ARBA" id="ARBA00012513"/>
    </source>
</evidence>
<dbReference type="Gene3D" id="1.10.510.10">
    <property type="entry name" value="Transferase(Phosphotransferase) domain 1"/>
    <property type="match status" value="1"/>
</dbReference>
<organism evidence="11 12">
    <name type="scientific">Fusarium mexicanum</name>
    <dbReference type="NCBI Taxonomy" id="751941"/>
    <lineage>
        <taxon>Eukaryota</taxon>
        <taxon>Fungi</taxon>
        <taxon>Dikarya</taxon>
        <taxon>Ascomycota</taxon>
        <taxon>Pezizomycotina</taxon>
        <taxon>Sordariomycetes</taxon>
        <taxon>Hypocreomycetidae</taxon>
        <taxon>Hypocreales</taxon>
        <taxon>Nectriaceae</taxon>
        <taxon>Fusarium</taxon>
        <taxon>Fusarium fujikuroi species complex</taxon>
    </lineage>
</organism>
<feature type="domain" description="Protein kinase" evidence="10">
    <location>
        <begin position="49"/>
        <end position="435"/>
    </location>
</feature>
<evidence type="ECO:0000313" key="11">
    <source>
        <dbReference type="EMBL" id="KAF5529193.1"/>
    </source>
</evidence>
<dbReference type="AlphaFoldDB" id="A0A8H5MHU9"/>
<dbReference type="InterPro" id="IPR011009">
    <property type="entry name" value="Kinase-like_dom_sf"/>
</dbReference>
<keyword evidence="3" id="KW-0808">Transferase</keyword>
<reference evidence="11 12" key="1">
    <citation type="submission" date="2020-05" db="EMBL/GenBank/DDBJ databases">
        <title>Identification and distribution of gene clusters putatively required for synthesis of sphingolipid metabolism inhibitors in phylogenetically diverse species of the filamentous fungus Fusarium.</title>
        <authorList>
            <person name="Kim H.-S."/>
            <person name="Busman M."/>
            <person name="Brown D.W."/>
            <person name="Divon H."/>
            <person name="Uhlig S."/>
            <person name="Proctor R.H."/>
        </authorList>
    </citation>
    <scope>NUCLEOTIDE SEQUENCE [LARGE SCALE GENOMIC DNA]</scope>
    <source>
        <strain evidence="11 12">NRRL 53147</strain>
    </source>
</reference>
<dbReference type="PANTHER" id="PTHR47634:SF9">
    <property type="entry name" value="PROTEIN KINASE DOMAIN-CONTAINING PROTEIN-RELATED"/>
    <property type="match status" value="1"/>
</dbReference>
<evidence type="ECO:0000256" key="7">
    <source>
        <dbReference type="ARBA" id="ARBA00047899"/>
    </source>
</evidence>
<feature type="binding site" evidence="9">
    <location>
        <position position="184"/>
    </location>
    <ligand>
        <name>ATP</name>
        <dbReference type="ChEBI" id="CHEBI:30616"/>
    </ligand>
</feature>
<evidence type="ECO:0000256" key="4">
    <source>
        <dbReference type="ARBA" id="ARBA00022741"/>
    </source>
</evidence>
<comment type="catalytic activity">
    <reaction evidence="7">
        <text>L-threonyl-[protein] + ATP = O-phospho-L-threonyl-[protein] + ADP + H(+)</text>
        <dbReference type="Rhea" id="RHEA:46608"/>
        <dbReference type="Rhea" id="RHEA-COMP:11060"/>
        <dbReference type="Rhea" id="RHEA-COMP:11605"/>
        <dbReference type="ChEBI" id="CHEBI:15378"/>
        <dbReference type="ChEBI" id="CHEBI:30013"/>
        <dbReference type="ChEBI" id="CHEBI:30616"/>
        <dbReference type="ChEBI" id="CHEBI:61977"/>
        <dbReference type="ChEBI" id="CHEBI:456216"/>
        <dbReference type="EC" id="2.7.11.1"/>
    </reaction>
</comment>
<sequence length="442" mass="50093">MQAYEYREGPVTSLDGVDPTFFQELIKYLQANDLSDLLGLQVLGKDIPEMMCELVLEGNGTVMLDARDVKAWIPYRSTGFALKVPGITELQGNESWAWPLMALYRRPWPISSAVAPRLDPSILVEEEKTPNYHADRFYPVHLGQVLNGRYQIATKLGYGANSTVWLARDLNRWCWSPEKYVAVKVNTTNQRSRRPKGNELDIMRHISQVNPKHKDLKPDNIMVKIEDPSIFERDAQDEFDSPLPQKHIDEHTVIYLSRNNYGPLSVPTGIIQIVDFDLSVRAEPGQLHTGAIQGEIYRAPEVILNAGYTYSADIWSLGVMLWDLLEGKSLFDPTAPGKADEYDDQSHLGQISALIGPPPQSLLSSGQRTSMFYKPDGDLKNPSLVPDPGDFSFENTISCMSGEEKLRFIQFIKRMVKWSPGERCTARELLDDPWLYEDFPQD</sequence>
<keyword evidence="6 9" id="KW-0067">ATP-binding</keyword>
<dbReference type="GO" id="GO:0050684">
    <property type="term" value="P:regulation of mRNA processing"/>
    <property type="evidence" value="ECO:0007669"/>
    <property type="project" value="TreeGrafter"/>
</dbReference>
<evidence type="ECO:0000256" key="8">
    <source>
        <dbReference type="ARBA" id="ARBA00048679"/>
    </source>
</evidence>
<dbReference type="PANTHER" id="PTHR47634">
    <property type="entry name" value="PROTEIN KINASE DOMAIN-CONTAINING PROTEIN-RELATED"/>
    <property type="match status" value="1"/>
</dbReference>
<dbReference type="GO" id="GO:0000245">
    <property type="term" value="P:spliceosomal complex assembly"/>
    <property type="evidence" value="ECO:0007669"/>
    <property type="project" value="TreeGrafter"/>
</dbReference>
<dbReference type="PROSITE" id="PS50011">
    <property type="entry name" value="PROTEIN_KINASE_DOM"/>
    <property type="match status" value="1"/>
</dbReference>
<comment type="caution">
    <text evidence="11">The sequence shown here is derived from an EMBL/GenBank/DDBJ whole genome shotgun (WGS) entry which is preliminary data.</text>
</comment>
<evidence type="ECO:0000256" key="6">
    <source>
        <dbReference type="ARBA" id="ARBA00022840"/>
    </source>
</evidence>
<keyword evidence="4 9" id="KW-0547">Nucleotide-binding</keyword>
<proteinExistence type="predicted"/>
<comment type="catalytic activity">
    <reaction evidence="8">
        <text>L-seryl-[protein] + ATP = O-phospho-L-seryl-[protein] + ADP + H(+)</text>
        <dbReference type="Rhea" id="RHEA:17989"/>
        <dbReference type="Rhea" id="RHEA-COMP:9863"/>
        <dbReference type="Rhea" id="RHEA-COMP:11604"/>
        <dbReference type="ChEBI" id="CHEBI:15378"/>
        <dbReference type="ChEBI" id="CHEBI:29999"/>
        <dbReference type="ChEBI" id="CHEBI:30616"/>
        <dbReference type="ChEBI" id="CHEBI:83421"/>
        <dbReference type="ChEBI" id="CHEBI:456216"/>
        <dbReference type="EC" id="2.7.11.1"/>
    </reaction>
</comment>